<feature type="transmembrane region" description="Helical" evidence="8">
    <location>
        <begin position="436"/>
        <end position="459"/>
    </location>
</feature>
<dbReference type="Gene3D" id="3.40.50.300">
    <property type="entry name" value="P-loop containing nucleotide triphosphate hydrolases"/>
    <property type="match status" value="1"/>
</dbReference>
<dbReference type="InterPro" id="IPR003593">
    <property type="entry name" value="AAA+_ATPase"/>
</dbReference>
<evidence type="ECO:0000256" key="3">
    <source>
        <dbReference type="ARBA" id="ARBA00022692"/>
    </source>
</evidence>
<dbReference type="PROSITE" id="PS50893">
    <property type="entry name" value="ABC_TRANSPORTER_2"/>
    <property type="match status" value="1"/>
</dbReference>
<evidence type="ECO:0000256" key="5">
    <source>
        <dbReference type="ARBA" id="ARBA00022840"/>
    </source>
</evidence>
<dbReference type="PANTHER" id="PTHR48041:SF139">
    <property type="entry name" value="PROTEIN SCARLET"/>
    <property type="match status" value="1"/>
</dbReference>
<dbReference type="InterPro" id="IPR050352">
    <property type="entry name" value="ABCG_transporters"/>
</dbReference>
<dbReference type="GO" id="GO:0016020">
    <property type="term" value="C:membrane"/>
    <property type="evidence" value="ECO:0007669"/>
    <property type="project" value="UniProtKB-SubCell"/>
</dbReference>
<evidence type="ECO:0000256" key="2">
    <source>
        <dbReference type="ARBA" id="ARBA00022448"/>
    </source>
</evidence>
<dbReference type="Pfam" id="PF19055">
    <property type="entry name" value="ABC2_membrane_7"/>
    <property type="match status" value="1"/>
</dbReference>
<proteinExistence type="predicted"/>
<evidence type="ECO:0000259" key="9">
    <source>
        <dbReference type="PROSITE" id="PS50893"/>
    </source>
</evidence>
<dbReference type="EMBL" id="JABDHM010000041">
    <property type="protein sequence ID" value="KAF5221133.1"/>
    <property type="molecule type" value="Genomic_DNA"/>
</dbReference>
<dbReference type="PANTHER" id="PTHR48041">
    <property type="entry name" value="ABC TRANSPORTER G FAMILY MEMBER 28"/>
    <property type="match status" value="1"/>
</dbReference>
<keyword evidence="5" id="KW-0067">ATP-binding</keyword>
<dbReference type="Pfam" id="PF01061">
    <property type="entry name" value="ABC2_membrane"/>
    <property type="match status" value="1"/>
</dbReference>
<dbReference type="Pfam" id="PF00005">
    <property type="entry name" value="ABC_tran"/>
    <property type="match status" value="1"/>
</dbReference>
<sequence length="692" mass="77004">MSHFAHRRRDVSLPRCLLTFFLFLFLLGVFPAFLLAYSEQEMPFQGVCESEGLRQPSPAQVEEPLLGRDMSSLQFLGKQKESTSKLALTFKDITYTLPKCNGRSEILCGISGYVRSGEMLAILGPSGAGKSTLLDILAKRTVSGEVGGEVLLNGRAIKDAAFRRITAYVQQVDVMQCFLTVRETISYAAQLRTPPSFKRREVRARVEEVMRQLGIDGIQNKKIGSDLVRGISGGEKKRCAIAIELVASPSLIFLDEPTTGLDAFTALHLMKIFKELTSVGTAVVFSIHQPRSSCFALFDRLLLLNGYGEEVYFGPAGEAMSFFAQIGVVPSTPENPADFLLDSISVPPEEELLACGDGVRLYHVACGQSAPNIAAAFRDRLLERIEREIDAIDDTFMQIGSETSMAKDVSPYFRSVWTQIRVVCMRGVINKIRDPMAVIVTFAASIFFAFLTGSVYFRLGLDQPSIRNRMGVLFFIVMNTSLHSVSVLNLLMEDRPLLLREHRNGMYRPVAFFIGKIVQDLPIKMVSNFVFDTIAYFMIGLQPRVDKFFLFCLICFIIMLNGYTFCLLVSTVSKNIQVANILAPLVVVVYLLPSGGVLMSVEAIPLFWKWIKYISFVRYGLTTLVINEFDGLKFNCSPDDVICVRDGKLYAEMQGFHTKDFWRFIGAAAGSVGVYLLLAYIGLVLVRTRGSG</sequence>
<dbReference type="InterPro" id="IPR043926">
    <property type="entry name" value="ABCG_dom"/>
</dbReference>
<evidence type="ECO:0000256" key="7">
    <source>
        <dbReference type="ARBA" id="ARBA00023136"/>
    </source>
</evidence>
<dbReference type="VEuPathDB" id="TriTrypDB:BCY84_06136"/>
<feature type="domain" description="ABC transporter" evidence="9">
    <location>
        <begin position="88"/>
        <end position="341"/>
    </location>
</feature>
<dbReference type="InterPro" id="IPR027417">
    <property type="entry name" value="P-loop_NTPase"/>
</dbReference>
<evidence type="ECO:0000313" key="10">
    <source>
        <dbReference type="EMBL" id="KAF5221133.1"/>
    </source>
</evidence>
<dbReference type="InterPro" id="IPR003439">
    <property type="entry name" value="ABC_transporter-like_ATP-bd"/>
</dbReference>
<feature type="transmembrane region" description="Helical" evidence="8">
    <location>
        <begin position="661"/>
        <end position="686"/>
    </location>
</feature>
<organism evidence="10 11">
    <name type="scientific">Trypanosoma cruzi</name>
    <dbReference type="NCBI Taxonomy" id="5693"/>
    <lineage>
        <taxon>Eukaryota</taxon>
        <taxon>Discoba</taxon>
        <taxon>Euglenozoa</taxon>
        <taxon>Kinetoplastea</taxon>
        <taxon>Metakinetoplastina</taxon>
        <taxon>Trypanosomatida</taxon>
        <taxon>Trypanosomatidae</taxon>
        <taxon>Trypanosoma</taxon>
        <taxon>Schizotrypanum</taxon>
    </lineage>
</organism>
<dbReference type="AlphaFoldDB" id="A0A7J6Y3F7"/>
<protein>
    <recommendedName>
        <fullName evidence="9">ABC transporter domain-containing protein</fullName>
    </recommendedName>
</protein>
<dbReference type="CDD" id="cd03213">
    <property type="entry name" value="ABCG_EPDR"/>
    <property type="match status" value="1"/>
</dbReference>
<evidence type="ECO:0000256" key="4">
    <source>
        <dbReference type="ARBA" id="ARBA00022741"/>
    </source>
</evidence>
<keyword evidence="3 8" id="KW-0812">Transmembrane</keyword>
<dbReference type="GO" id="GO:0005524">
    <property type="term" value="F:ATP binding"/>
    <property type="evidence" value="ECO:0007669"/>
    <property type="project" value="UniProtKB-KW"/>
</dbReference>
<dbReference type="Proteomes" id="UP000583944">
    <property type="component" value="Unassembled WGS sequence"/>
</dbReference>
<comment type="subcellular location">
    <subcellularLocation>
        <location evidence="1">Membrane</location>
        <topology evidence="1">Multi-pass membrane protein</topology>
    </subcellularLocation>
</comment>
<keyword evidence="4" id="KW-0547">Nucleotide-binding</keyword>
<dbReference type="SMART" id="SM00382">
    <property type="entry name" value="AAA"/>
    <property type="match status" value="1"/>
</dbReference>
<name>A0A7J6Y3F7_TRYCR</name>
<feature type="transmembrane region" description="Helical" evidence="8">
    <location>
        <begin position="471"/>
        <end position="492"/>
    </location>
</feature>
<evidence type="ECO:0000313" key="11">
    <source>
        <dbReference type="Proteomes" id="UP000583944"/>
    </source>
</evidence>
<comment type="caution">
    <text evidence="10">The sequence shown here is derived from an EMBL/GenBank/DDBJ whole genome shotgun (WGS) entry which is preliminary data.</text>
</comment>
<accession>A0A7J6Y3F7</accession>
<dbReference type="VEuPathDB" id="TriTrypDB:ECC02_005845"/>
<dbReference type="InterPro" id="IPR013525">
    <property type="entry name" value="ABC2_TM"/>
</dbReference>
<gene>
    <name evidence="10" type="ORF">ECC02_005845</name>
</gene>
<keyword evidence="2" id="KW-0813">Transport</keyword>
<dbReference type="GO" id="GO:0140359">
    <property type="term" value="F:ABC-type transporter activity"/>
    <property type="evidence" value="ECO:0007669"/>
    <property type="project" value="InterPro"/>
</dbReference>
<evidence type="ECO:0000256" key="8">
    <source>
        <dbReference type="SAM" id="Phobius"/>
    </source>
</evidence>
<evidence type="ECO:0000256" key="6">
    <source>
        <dbReference type="ARBA" id="ARBA00022989"/>
    </source>
</evidence>
<feature type="transmembrane region" description="Helical" evidence="8">
    <location>
        <begin position="581"/>
        <end position="608"/>
    </location>
</feature>
<dbReference type="GO" id="GO:0016887">
    <property type="term" value="F:ATP hydrolysis activity"/>
    <property type="evidence" value="ECO:0007669"/>
    <property type="project" value="InterPro"/>
</dbReference>
<keyword evidence="6 8" id="KW-1133">Transmembrane helix</keyword>
<feature type="transmembrane region" description="Helical" evidence="8">
    <location>
        <begin position="548"/>
        <end position="569"/>
    </location>
</feature>
<reference evidence="10 11" key="1">
    <citation type="journal article" date="2019" name="Genome Biol. Evol.">
        <title>Nanopore Sequencing Significantly Improves Genome Assembly of the Protozoan Parasite Trypanosoma cruzi.</title>
        <authorList>
            <person name="Diaz-Viraque F."/>
            <person name="Pita S."/>
            <person name="Greif G."/>
            <person name="de Souza R.C.M."/>
            <person name="Iraola G."/>
            <person name="Robello C."/>
        </authorList>
    </citation>
    <scope>NUCLEOTIDE SEQUENCE [LARGE SCALE GENOMIC DNA]</scope>
    <source>
        <strain evidence="10 11">Berenice</strain>
    </source>
</reference>
<evidence type="ECO:0000256" key="1">
    <source>
        <dbReference type="ARBA" id="ARBA00004141"/>
    </source>
</evidence>
<keyword evidence="7 8" id="KW-0472">Membrane</keyword>
<dbReference type="SUPFAM" id="SSF52540">
    <property type="entry name" value="P-loop containing nucleoside triphosphate hydrolases"/>
    <property type="match status" value="1"/>
</dbReference>